<sequence>MRGLLQARDARALEYLRSLRDLKEAQDERASLRRDIAVIRSQTSTQLTDILSNPVSGRRAARNVAGEEGARIRRMEKALQDVLSKREMVRGVLRVSMLLLLLEKERGSTVAKEARGRERERERREGGERKERAYVGLADADEGQACKREKADACSSFLCSLMRSPRPQPPDTHTGTRLGIFHRVGIA</sequence>
<keyword evidence="1" id="KW-0175">Coiled coil</keyword>
<protein>
    <submittedName>
        <fullName evidence="2">Uncharacterized protein</fullName>
    </submittedName>
</protein>
<organism evidence="2 3">
    <name type="scientific">Ceraceosorus guamensis</name>
    <dbReference type="NCBI Taxonomy" id="1522189"/>
    <lineage>
        <taxon>Eukaryota</taxon>
        <taxon>Fungi</taxon>
        <taxon>Dikarya</taxon>
        <taxon>Basidiomycota</taxon>
        <taxon>Ustilaginomycotina</taxon>
        <taxon>Exobasidiomycetes</taxon>
        <taxon>Ceraceosorales</taxon>
        <taxon>Ceraceosoraceae</taxon>
        <taxon>Ceraceosorus</taxon>
    </lineage>
</organism>
<evidence type="ECO:0000256" key="1">
    <source>
        <dbReference type="SAM" id="Coils"/>
    </source>
</evidence>
<dbReference type="AlphaFoldDB" id="A0A316VRG1"/>
<keyword evidence="3" id="KW-1185">Reference proteome</keyword>
<evidence type="ECO:0000313" key="3">
    <source>
        <dbReference type="Proteomes" id="UP000245783"/>
    </source>
</evidence>
<name>A0A316VRG1_9BASI</name>
<evidence type="ECO:0000313" key="2">
    <source>
        <dbReference type="EMBL" id="PWN39638.1"/>
    </source>
</evidence>
<feature type="coiled-coil region" evidence="1">
    <location>
        <begin position="15"/>
        <end position="42"/>
    </location>
</feature>
<dbReference type="InParanoid" id="A0A316VRG1"/>
<accession>A0A316VRG1</accession>
<dbReference type="EMBL" id="KZ819453">
    <property type="protein sequence ID" value="PWN39638.1"/>
    <property type="molecule type" value="Genomic_DNA"/>
</dbReference>
<dbReference type="Proteomes" id="UP000245783">
    <property type="component" value="Unassembled WGS sequence"/>
</dbReference>
<dbReference type="RefSeq" id="XP_025366798.1">
    <property type="nucleotide sequence ID" value="XM_025510396.1"/>
</dbReference>
<gene>
    <name evidence="2" type="ORF">IE81DRAFT_14552</name>
</gene>
<dbReference type="OrthoDB" id="2274804at2759"/>
<dbReference type="GeneID" id="37032266"/>
<reference evidence="2 3" key="1">
    <citation type="journal article" date="2018" name="Mol. Biol. Evol.">
        <title>Broad Genomic Sampling Reveals a Smut Pathogenic Ancestry of the Fungal Clade Ustilaginomycotina.</title>
        <authorList>
            <person name="Kijpornyongpan T."/>
            <person name="Mondo S.J."/>
            <person name="Barry K."/>
            <person name="Sandor L."/>
            <person name="Lee J."/>
            <person name="Lipzen A."/>
            <person name="Pangilinan J."/>
            <person name="LaButti K."/>
            <person name="Hainaut M."/>
            <person name="Henrissat B."/>
            <person name="Grigoriev I.V."/>
            <person name="Spatafora J.W."/>
            <person name="Aime M.C."/>
        </authorList>
    </citation>
    <scope>NUCLEOTIDE SEQUENCE [LARGE SCALE GENOMIC DNA]</scope>
    <source>
        <strain evidence="2 3">MCA 4658</strain>
    </source>
</reference>
<proteinExistence type="predicted"/>